<comment type="caution">
    <text evidence="2">The sequence shown here is derived from an EMBL/GenBank/DDBJ whole genome shotgun (WGS) entry which is preliminary data.</text>
</comment>
<sequence length="149" mass="17380">MIQRDQAVSLLGELVQKLYQPEFSVPNESELLDEDNQINKSALEMWKKKSDTLVRELCIKWLDKEMNLDEVMHLWAGTLSEDQDFINSFNKLGEIIDGWKKHLRQVFLKDTSLYTMPQGTAIPEDNEILKDDQNDLKSDESVSFEEDNE</sequence>
<gene>
    <name evidence="2" type="ORF">SteCoe_26525</name>
</gene>
<reference evidence="2 3" key="1">
    <citation type="submission" date="2016-11" db="EMBL/GenBank/DDBJ databases">
        <title>The macronuclear genome of Stentor coeruleus: a giant cell with tiny introns.</title>
        <authorList>
            <person name="Slabodnick M."/>
            <person name="Ruby J.G."/>
            <person name="Reiff S.B."/>
            <person name="Swart E.C."/>
            <person name="Gosai S."/>
            <person name="Prabakaran S."/>
            <person name="Witkowska E."/>
            <person name="Larue G.E."/>
            <person name="Fisher S."/>
            <person name="Freeman R.M."/>
            <person name="Gunawardena J."/>
            <person name="Chu W."/>
            <person name="Stover N.A."/>
            <person name="Gregory B.D."/>
            <person name="Nowacki M."/>
            <person name="Derisi J."/>
            <person name="Roy S.W."/>
            <person name="Marshall W.F."/>
            <person name="Sood P."/>
        </authorList>
    </citation>
    <scope>NUCLEOTIDE SEQUENCE [LARGE SCALE GENOMIC DNA]</scope>
    <source>
        <strain evidence="2">WM001</strain>
    </source>
</reference>
<evidence type="ECO:0000256" key="1">
    <source>
        <dbReference type="SAM" id="MobiDB-lite"/>
    </source>
</evidence>
<feature type="compositionally biased region" description="Basic and acidic residues" evidence="1">
    <location>
        <begin position="127"/>
        <end position="140"/>
    </location>
</feature>
<evidence type="ECO:0000313" key="2">
    <source>
        <dbReference type="EMBL" id="OMJ74523.1"/>
    </source>
</evidence>
<organism evidence="2 3">
    <name type="scientific">Stentor coeruleus</name>
    <dbReference type="NCBI Taxonomy" id="5963"/>
    <lineage>
        <taxon>Eukaryota</taxon>
        <taxon>Sar</taxon>
        <taxon>Alveolata</taxon>
        <taxon>Ciliophora</taxon>
        <taxon>Postciliodesmatophora</taxon>
        <taxon>Heterotrichea</taxon>
        <taxon>Heterotrichida</taxon>
        <taxon>Stentoridae</taxon>
        <taxon>Stentor</taxon>
    </lineage>
</organism>
<dbReference type="AlphaFoldDB" id="A0A1R2BCM3"/>
<proteinExistence type="predicted"/>
<name>A0A1R2BCM3_9CILI</name>
<keyword evidence="3" id="KW-1185">Reference proteome</keyword>
<accession>A0A1R2BCM3</accession>
<dbReference type="EMBL" id="MPUH01000745">
    <property type="protein sequence ID" value="OMJ74523.1"/>
    <property type="molecule type" value="Genomic_DNA"/>
</dbReference>
<protein>
    <submittedName>
        <fullName evidence="2">Uncharacterized protein</fullName>
    </submittedName>
</protein>
<evidence type="ECO:0000313" key="3">
    <source>
        <dbReference type="Proteomes" id="UP000187209"/>
    </source>
</evidence>
<dbReference type="Proteomes" id="UP000187209">
    <property type="component" value="Unassembled WGS sequence"/>
</dbReference>
<feature type="region of interest" description="Disordered" evidence="1">
    <location>
        <begin position="124"/>
        <end position="149"/>
    </location>
</feature>